<dbReference type="PANTHER" id="PTHR34002">
    <property type="entry name" value="BLR1656 PROTEIN"/>
    <property type="match status" value="1"/>
</dbReference>
<dbReference type="InterPro" id="IPR002594">
    <property type="entry name" value="GH12"/>
</dbReference>
<keyword evidence="2" id="KW-0326">Glycosidase</keyword>
<comment type="similarity">
    <text evidence="1 2">Belongs to the glycosyl hydrolase 12 (cellulase H) family.</text>
</comment>
<keyword evidence="5" id="KW-1185">Reference proteome</keyword>
<dbReference type="SUPFAM" id="SSF49899">
    <property type="entry name" value="Concanavalin A-like lectins/glucanases"/>
    <property type="match status" value="1"/>
</dbReference>
<dbReference type="EMBL" id="PVZC01000005">
    <property type="protein sequence ID" value="PRX97686.1"/>
    <property type="molecule type" value="Genomic_DNA"/>
</dbReference>
<keyword evidence="2" id="KW-0378">Hydrolase</keyword>
<reference evidence="4 5" key="1">
    <citation type="submission" date="2018-03" db="EMBL/GenBank/DDBJ databases">
        <title>Genomic Encyclopedia of Archaeal and Bacterial Type Strains, Phase II (KMG-II): from individual species to whole genera.</title>
        <authorList>
            <person name="Goeker M."/>
        </authorList>
    </citation>
    <scope>NUCLEOTIDE SEQUENCE [LARGE SCALE GENOMIC DNA]</scope>
    <source>
        <strain evidence="4 5">DSM 45601</strain>
    </source>
</reference>
<evidence type="ECO:0000313" key="5">
    <source>
        <dbReference type="Proteomes" id="UP000237846"/>
    </source>
</evidence>
<dbReference type="PANTHER" id="PTHR34002:SF9">
    <property type="entry name" value="XYLOGLUCAN-SPECIFIC ENDO-BETA-1,4-GLUCANASE A"/>
    <property type="match status" value="1"/>
</dbReference>
<organism evidence="4 5">
    <name type="scientific">Allonocardiopsis opalescens</name>
    <dbReference type="NCBI Taxonomy" id="1144618"/>
    <lineage>
        <taxon>Bacteria</taxon>
        <taxon>Bacillati</taxon>
        <taxon>Actinomycetota</taxon>
        <taxon>Actinomycetes</taxon>
        <taxon>Streptosporangiales</taxon>
        <taxon>Allonocardiopsis</taxon>
    </lineage>
</organism>
<comment type="caution">
    <text evidence="4">The sequence shown here is derived from an EMBL/GenBank/DDBJ whole genome shotgun (WGS) entry which is preliminary data.</text>
</comment>
<dbReference type="Gene3D" id="2.60.120.180">
    <property type="match status" value="1"/>
</dbReference>
<evidence type="ECO:0000313" key="4">
    <source>
        <dbReference type="EMBL" id="PRX97686.1"/>
    </source>
</evidence>
<protein>
    <submittedName>
        <fullName evidence="4">Xyloglucan-specific endo-beta-1,4-glucanase</fullName>
    </submittedName>
</protein>
<dbReference type="AlphaFoldDB" id="A0A2T0Q1K5"/>
<accession>A0A2T0Q1K5</accession>
<gene>
    <name evidence="4" type="ORF">CLV72_10536</name>
</gene>
<sequence>MTERTMRSTVRPARRRWTHRMGAGAVAAAAVLALTGATGLAGAGEAAAEVSAQQTSCEPFAAIDQGRYWINNNLWGQDSGTGSQCIQDLYTSGDTIGWRTNWQWSGGQSSVKSFSSAVLGWHWGWRNSGTGLPVQLSAGRAVPSSWDFSVQPSNPGTMNVAYDLWLHDRPDPTWEHNPTDEIMIWLYTSGGAGPLGQRVGTFTVEGAQWDLYEGNIGWNVYSFVRRGNTQSVDLDLSAFTRFLVQRGELDPRKYLTSVQAGTEVFTGQGALETSAYRTTIG</sequence>
<evidence type="ECO:0000256" key="3">
    <source>
        <dbReference type="SAM" id="SignalP"/>
    </source>
</evidence>
<proteinExistence type="inferred from homology"/>
<feature type="signal peptide" evidence="3">
    <location>
        <begin position="1"/>
        <end position="43"/>
    </location>
</feature>
<feature type="chain" id="PRO_5038347058" evidence="3">
    <location>
        <begin position="44"/>
        <end position="281"/>
    </location>
</feature>
<evidence type="ECO:0000256" key="2">
    <source>
        <dbReference type="RuleBase" id="RU361163"/>
    </source>
</evidence>
<keyword evidence="2" id="KW-0624">Polysaccharide degradation</keyword>
<dbReference type="GO" id="GO:0000272">
    <property type="term" value="P:polysaccharide catabolic process"/>
    <property type="evidence" value="ECO:0007669"/>
    <property type="project" value="UniProtKB-KW"/>
</dbReference>
<dbReference type="GO" id="GO:0008810">
    <property type="term" value="F:cellulase activity"/>
    <property type="evidence" value="ECO:0007669"/>
    <property type="project" value="InterPro"/>
</dbReference>
<evidence type="ECO:0000256" key="1">
    <source>
        <dbReference type="ARBA" id="ARBA00005519"/>
    </source>
</evidence>
<name>A0A2T0Q1K5_9ACTN</name>
<dbReference type="InterPro" id="IPR013319">
    <property type="entry name" value="GH11/12"/>
</dbReference>
<keyword evidence="3" id="KW-0732">Signal</keyword>
<dbReference type="Proteomes" id="UP000237846">
    <property type="component" value="Unassembled WGS sequence"/>
</dbReference>
<dbReference type="InterPro" id="IPR013320">
    <property type="entry name" value="ConA-like_dom_sf"/>
</dbReference>
<keyword evidence="2" id="KW-0119">Carbohydrate metabolism</keyword>
<dbReference type="RefSeq" id="WP_211302918.1">
    <property type="nucleotide sequence ID" value="NZ_PVZC01000005.1"/>
</dbReference>
<dbReference type="Pfam" id="PF01670">
    <property type="entry name" value="Glyco_hydro_12"/>
    <property type="match status" value="1"/>
</dbReference>